<dbReference type="OMA" id="YKRQYLQ"/>
<gene>
    <name evidence="1" type="ORF">POCTA_138.1.T0750193</name>
</gene>
<protein>
    <submittedName>
        <fullName evidence="1">Uncharacterized protein</fullName>
    </submittedName>
</protein>
<evidence type="ECO:0000313" key="1">
    <source>
        <dbReference type="EMBL" id="CAD8180732.1"/>
    </source>
</evidence>
<proteinExistence type="predicted"/>
<dbReference type="Proteomes" id="UP000683925">
    <property type="component" value="Unassembled WGS sequence"/>
</dbReference>
<dbReference type="OrthoDB" id="295604at2759"/>
<sequence>MFSSISVSLQDLRGQRIISSNGTSNYRDFQRLPVTKTNYKRQYLKGASNRVKSLKEESNFVQLCSERKDNEKLFKFNKQGQLLNYRNFHLHKQYPLTQREQQNEVDGLNKINSGRQMFKNSSLKLITDSNNQLIELVCSSEPVIQKNKKTNSISNVPKVEERTNNTTNYSNTKRISSANNHLQLIISSASNKEDLLFKSTQSTQNYTSKVIIKENKLDRSLKAKIPTSFDGTKKFLKQFI</sequence>
<organism evidence="1 2">
    <name type="scientific">Paramecium octaurelia</name>
    <dbReference type="NCBI Taxonomy" id="43137"/>
    <lineage>
        <taxon>Eukaryota</taxon>
        <taxon>Sar</taxon>
        <taxon>Alveolata</taxon>
        <taxon>Ciliophora</taxon>
        <taxon>Intramacronucleata</taxon>
        <taxon>Oligohymenophorea</taxon>
        <taxon>Peniculida</taxon>
        <taxon>Parameciidae</taxon>
        <taxon>Paramecium</taxon>
    </lineage>
</organism>
<dbReference type="AlphaFoldDB" id="A0A8S1VXX1"/>
<name>A0A8S1VXX1_PAROT</name>
<comment type="caution">
    <text evidence="1">The sequence shown here is derived from an EMBL/GenBank/DDBJ whole genome shotgun (WGS) entry which is preliminary data.</text>
</comment>
<evidence type="ECO:0000313" key="2">
    <source>
        <dbReference type="Proteomes" id="UP000683925"/>
    </source>
</evidence>
<accession>A0A8S1VXX1</accession>
<keyword evidence="2" id="KW-1185">Reference proteome</keyword>
<reference evidence="1" key="1">
    <citation type="submission" date="2021-01" db="EMBL/GenBank/DDBJ databases">
        <authorList>
            <consortium name="Genoscope - CEA"/>
            <person name="William W."/>
        </authorList>
    </citation>
    <scope>NUCLEOTIDE SEQUENCE</scope>
</reference>
<dbReference type="EMBL" id="CAJJDP010000074">
    <property type="protein sequence ID" value="CAD8180732.1"/>
    <property type="molecule type" value="Genomic_DNA"/>
</dbReference>